<feature type="domain" description="DSBA-like thioredoxin" evidence="1">
    <location>
        <begin position="35"/>
        <end position="228"/>
    </location>
</feature>
<dbReference type="InterPro" id="IPR001853">
    <property type="entry name" value="DSBA-like_thioredoxin_dom"/>
</dbReference>
<dbReference type="InterPro" id="IPR051924">
    <property type="entry name" value="GST_Kappa/NadH"/>
</dbReference>
<evidence type="ECO:0000313" key="2">
    <source>
        <dbReference type="EMBL" id="KAE8419227.1"/>
    </source>
</evidence>
<sequence>MGKKIDCYLDCGRSSSQTTTTESESIVDSSHVKKVSPYSFYAFTYLQKNATTLESLGVEIEYIPVFLGGINVGSGNKPPWTLPAKAAYSSYDGKRAQKYFGHNFEIPSWWPILSLLPQRALTYIKTHHPKSTLSAAFKHCFETMWKGQLDISKPENLATALGNVFSAEEVEKIITAAGSPEVKAELAATTERVVKELGAFGCPWFWVVNGEGKGEPFFGSDRWHFMWEFLGLPFDDLRLRARI</sequence>
<dbReference type="Gene3D" id="3.40.30.10">
    <property type="entry name" value="Glutaredoxin"/>
    <property type="match status" value="1"/>
</dbReference>
<dbReference type="Pfam" id="PF01323">
    <property type="entry name" value="DSBA"/>
    <property type="match status" value="1"/>
</dbReference>
<dbReference type="EMBL" id="ML735719">
    <property type="protein sequence ID" value="KAE8419227.1"/>
    <property type="molecule type" value="Genomic_DNA"/>
</dbReference>
<dbReference type="SUPFAM" id="SSF52833">
    <property type="entry name" value="Thioredoxin-like"/>
    <property type="match status" value="1"/>
</dbReference>
<evidence type="ECO:0000313" key="3">
    <source>
        <dbReference type="Proteomes" id="UP000325395"/>
    </source>
</evidence>
<dbReference type="Proteomes" id="UP000325395">
    <property type="component" value="Unassembled WGS sequence"/>
</dbReference>
<dbReference type="PANTHER" id="PTHR42943:SF13">
    <property type="entry name" value="GLUTATHIONE S-TRANSFERASE KAPPA-RELATED"/>
    <property type="match status" value="1"/>
</dbReference>
<dbReference type="InterPro" id="IPR036249">
    <property type="entry name" value="Thioredoxin-like_sf"/>
</dbReference>
<gene>
    <name evidence="2" type="ORF">BDV36DRAFT_294477</name>
</gene>
<organism evidence="2 3">
    <name type="scientific">Aspergillus pseudocaelatus</name>
    <dbReference type="NCBI Taxonomy" id="1825620"/>
    <lineage>
        <taxon>Eukaryota</taxon>
        <taxon>Fungi</taxon>
        <taxon>Dikarya</taxon>
        <taxon>Ascomycota</taxon>
        <taxon>Pezizomycotina</taxon>
        <taxon>Eurotiomycetes</taxon>
        <taxon>Eurotiomycetidae</taxon>
        <taxon>Eurotiales</taxon>
        <taxon>Aspergillaceae</taxon>
        <taxon>Aspergillus</taxon>
        <taxon>Aspergillus subgen. Circumdati</taxon>
    </lineage>
</organism>
<reference evidence="2 3" key="1">
    <citation type="submission" date="2019-04" db="EMBL/GenBank/DDBJ databases">
        <authorList>
            <consortium name="DOE Joint Genome Institute"/>
            <person name="Mondo S."/>
            <person name="Kjaerbolling I."/>
            <person name="Vesth T."/>
            <person name="Frisvad J.C."/>
            <person name="Nybo J.L."/>
            <person name="Theobald S."/>
            <person name="Kildgaard S."/>
            <person name="Isbrandt T."/>
            <person name="Kuo A."/>
            <person name="Sato A."/>
            <person name="Lyhne E.K."/>
            <person name="Kogle M.E."/>
            <person name="Wiebenga A."/>
            <person name="Kun R.S."/>
            <person name="Lubbers R.J."/>
            <person name="Makela M.R."/>
            <person name="Barry K."/>
            <person name="Chovatia M."/>
            <person name="Clum A."/>
            <person name="Daum C."/>
            <person name="Haridas S."/>
            <person name="He G."/>
            <person name="LaButti K."/>
            <person name="Lipzen A."/>
            <person name="Riley R."/>
            <person name="Salamov A."/>
            <person name="Simmons B.A."/>
            <person name="Magnuson J.K."/>
            <person name="Henrissat B."/>
            <person name="Mortensen U.H."/>
            <person name="Larsen T.O."/>
            <person name="Devries R.P."/>
            <person name="Grigoriev I.V."/>
            <person name="Machida M."/>
            <person name="Baker S.E."/>
            <person name="Andersen M.R."/>
            <person name="Cantor M.N."/>
            <person name="Hua S.X."/>
        </authorList>
    </citation>
    <scope>NUCLEOTIDE SEQUENCE [LARGE SCALE GENOMIC DNA]</scope>
    <source>
        <strain evidence="2 3">CBS 117616</strain>
    </source>
</reference>
<keyword evidence="3" id="KW-1185">Reference proteome</keyword>
<dbReference type="PANTHER" id="PTHR42943">
    <property type="entry name" value="GLUTATHIONE S-TRANSFERASE KAPPA"/>
    <property type="match status" value="1"/>
</dbReference>
<accession>A0ABQ6WQ32</accession>
<name>A0ABQ6WQ32_9EURO</name>
<protein>
    <submittedName>
        <fullName evidence="2">Thioredoxin-like protein</fullName>
    </submittedName>
</protein>
<proteinExistence type="predicted"/>
<evidence type="ECO:0000259" key="1">
    <source>
        <dbReference type="Pfam" id="PF01323"/>
    </source>
</evidence>